<dbReference type="OrthoDB" id="1933717at2759"/>
<keyword evidence="5" id="KW-1185">Reference proteome</keyword>
<dbReference type="GeneID" id="37271530"/>
<evidence type="ECO:0000256" key="2">
    <source>
        <dbReference type="ARBA" id="ARBA00023002"/>
    </source>
</evidence>
<dbReference type="SUPFAM" id="SSF51735">
    <property type="entry name" value="NAD(P)-binding Rossmann-fold domains"/>
    <property type="match status" value="1"/>
</dbReference>
<dbReference type="PANTHER" id="PTHR43669">
    <property type="entry name" value="5-KETO-D-GLUCONATE 5-REDUCTASE"/>
    <property type="match status" value="1"/>
</dbReference>
<proteinExistence type="inferred from homology"/>
<accession>A0A316ZE98</accession>
<keyword evidence="2" id="KW-0560">Oxidoreductase</keyword>
<dbReference type="RefSeq" id="XP_025600138.1">
    <property type="nucleotide sequence ID" value="XM_025743986.1"/>
</dbReference>
<dbReference type="PRINTS" id="PR00080">
    <property type="entry name" value="SDRFAMILY"/>
</dbReference>
<gene>
    <name evidence="4" type="ORF">FA09DRAFT_337346</name>
</gene>
<evidence type="ECO:0000313" key="5">
    <source>
        <dbReference type="Proteomes" id="UP000245946"/>
    </source>
</evidence>
<dbReference type="Pfam" id="PF00106">
    <property type="entry name" value="adh_short"/>
    <property type="match status" value="1"/>
</dbReference>
<reference evidence="4 5" key="1">
    <citation type="journal article" date="2018" name="Mol. Biol. Evol.">
        <title>Broad Genomic Sampling Reveals a Smut Pathogenic Ancestry of the Fungal Clade Ustilaginomycotina.</title>
        <authorList>
            <person name="Kijpornyongpan T."/>
            <person name="Mondo S.J."/>
            <person name="Barry K."/>
            <person name="Sandor L."/>
            <person name="Lee J."/>
            <person name="Lipzen A."/>
            <person name="Pangilinan J."/>
            <person name="LaButti K."/>
            <person name="Hainaut M."/>
            <person name="Henrissat B."/>
            <person name="Grigoriev I.V."/>
            <person name="Spatafora J.W."/>
            <person name="Aime M.C."/>
        </authorList>
    </citation>
    <scope>NUCLEOTIDE SEQUENCE [LARGE SCALE GENOMIC DNA]</scope>
    <source>
        <strain evidence="4 5">MCA 4186</strain>
    </source>
</reference>
<dbReference type="GO" id="GO:0016491">
    <property type="term" value="F:oxidoreductase activity"/>
    <property type="evidence" value="ECO:0007669"/>
    <property type="project" value="UniProtKB-KW"/>
</dbReference>
<comment type="similarity">
    <text evidence="1 3">Belongs to the short-chain dehydrogenases/reductases (SDR) family.</text>
</comment>
<evidence type="ECO:0000256" key="3">
    <source>
        <dbReference type="RuleBase" id="RU000363"/>
    </source>
</evidence>
<organism evidence="4 5">
    <name type="scientific">Tilletiopsis washingtonensis</name>
    <dbReference type="NCBI Taxonomy" id="58919"/>
    <lineage>
        <taxon>Eukaryota</taxon>
        <taxon>Fungi</taxon>
        <taxon>Dikarya</taxon>
        <taxon>Basidiomycota</taxon>
        <taxon>Ustilaginomycotina</taxon>
        <taxon>Exobasidiomycetes</taxon>
        <taxon>Entylomatales</taxon>
        <taxon>Entylomatales incertae sedis</taxon>
        <taxon>Tilletiopsis</taxon>
    </lineage>
</organism>
<evidence type="ECO:0000256" key="1">
    <source>
        <dbReference type="ARBA" id="ARBA00006484"/>
    </source>
</evidence>
<dbReference type="PANTHER" id="PTHR43669:SF3">
    <property type="entry name" value="ALCOHOL DEHYDROGENASE, PUTATIVE (AFU_ORTHOLOGUE AFUA_3G03445)-RELATED"/>
    <property type="match status" value="1"/>
</dbReference>
<dbReference type="STRING" id="58919.A0A316ZE98"/>
<dbReference type="InterPro" id="IPR002347">
    <property type="entry name" value="SDR_fam"/>
</dbReference>
<dbReference type="Proteomes" id="UP000245946">
    <property type="component" value="Unassembled WGS sequence"/>
</dbReference>
<evidence type="ECO:0000313" key="4">
    <source>
        <dbReference type="EMBL" id="PWN99859.1"/>
    </source>
</evidence>
<protein>
    <submittedName>
        <fullName evidence="4">NAD(P)-binding protein</fullName>
    </submittedName>
</protein>
<dbReference type="CDD" id="cd05233">
    <property type="entry name" value="SDR_c"/>
    <property type="match status" value="1"/>
</dbReference>
<dbReference type="PRINTS" id="PR00081">
    <property type="entry name" value="GDHRDH"/>
</dbReference>
<dbReference type="InterPro" id="IPR036291">
    <property type="entry name" value="NAD(P)-bd_dom_sf"/>
</dbReference>
<dbReference type="AlphaFoldDB" id="A0A316ZE98"/>
<dbReference type="EMBL" id="KZ819287">
    <property type="protein sequence ID" value="PWN99859.1"/>
    <property type="molecule type" value="Genomic_DNA"/>
</dbReference>
<dbReference type="Gene3D" id="3.40.50.720">
    <property type="entry name" value="NAD(P)-binding Rossmann-like Domain"/>
    <property type="match status" value="1"/>
</dbReference>
<sequence length="278" mass="29227">MPLDFDALAGVPPYPPAGKAAIVTGGSSGIGRSTALALHRAGWSVCITARRAEALEETLRLMRAQPGSADGSAQALKATSFAGDITSEETVLALFKHAYEQLGQIDLVFCNAGVSTAAVPLFDLPLADWNKAVSTNLTATFLCAREAFRYMSPERGGKGGRIIVNGSISAAVPRPHSAPYTASKHGCTGLTKSLALDGRAHNIAVSQIDIGNASSDMTERMRTGPGVMQADGSLRQEPVMDREHAAREVVHIAEMPLSVNVQFVTIQATKMPSMIGRG</sequence>
<name>A0A316ZE98_9BASI</name>